<dbReference type="OrthoDB" id="5827113at2759"/>
<accession>A0A3P7M0N7</accession>
<keyword evidence="2" id="KW-1133">Transmembrane helix</keyword>
<evidence type="ECO:0000313" key="4">
    <source>
        <dbReference type="Proteomes" id="UP000271889"/>
    </source>
</evidence>
<dbReference type="AlphaFoldDB" id="A0A3P7M0N7"/>
<keyword evidence="4" id="KW-1185">Reference proteome</keyword>
<keyword evidence="2" id="KW-0472">Membrane</keyword>
<evidence type="ECO:0008006" key="5">
    <source>
        <dbReference type="Google" id="ProtNLM"/>
    </source>
</evidence>
<protein>
    <recommendedName>
        <fullName evidence="5">Transmembrane protein</fullName>
    </recommendedName>
</protein>
<proteinExistence type="predicted"/>
<name>A0A3P7M0N7_CYLGO</name>
<feature type="region of interest" description="Disordered" evidence="1">
    <location>
        <begin position="60"/>
        <end position="110"/>
    </location>
</feature>
<organism evidence="3 4">
    <name type="scientific">Cylicostephanus goldi</name>
    <name type="common">Nematode worm</name>
    <dbReference type="NCBI Taxonomy" id="71465"/>
    <lineage>
        <taxon>Eukaryota</taxon>
        <taxon>Metazoa</taxon>
        <taxon>Ecdysozoa</taxon>
        <taxon>Nematoda</taxon>
        <taxon>Chromadorea</taxon>
        <taxon>Rhabditida</taxon>
        <taxon>Rhabditina</taxon>
        <taxon>Rhabditomorpha</taxon>
        <taxon>Strongyloidea</taxon>
        <taxon>Strongylidae</taxon>
        <taxon>Cylicostephanus</taxon>
    </lineage>
</organism>
<dbReference type="EMBL" id="UYRV01106884">
    <property type="protein sequence ID" value="VDN22854.1"/>
    <property type="molecule type" value="Genomic_DNA"/>
</dbReference>
<keyword evidence="2" id="KW-0812">Transmembrane</keyword>
<reference evidence="3 4" key="1">
    <citation type="submission" date="2018-11" db="EMBL/GenBank/DDBJ databases">
        <authorList>
            <consortium name="Pathogen Informatics"/>
        </authorList>
    </citation>
    <scope>NUCLEOTIDE SEQUENCE [LARGE SCALE GENOMIC DNA]</scope>
</reference>
<feature type="compositionally biased region" description="Polar residues" evidence="1">
    <location>
        <begin position="95"/>
        <end position="110"/>
    </location>
</feature>
<evidence type="ECO:0000256" key="1">
    <source>
        <dbReference type="SAM" id="MobiDB-lite"/>
    </source>
</evidence>
<evidence type="ECO:0000313" key="3">
    <source>
        <dbReference type="EMBL" id="VDN22854.1"/>
    </source>
</evidence>
<evidence type="ECO:0000256" key="2">
    <source>
        <dbReference type="SAM" id="Phobius"/>
    </source>
</evidence>
<feature type="transmembrane region" description="Helical" evidence="2">
    <location>
        <begin position="13"/>
        <end position="40"/>
    </location>
</feature>
<dbReference type="Proteomes" id="UP000271889">
    <property type="component" value="Unassembled WGS sequence"/>
</dbReference>
<gene>
    <name evidence="3" type="ORF">CGOC_LOCUS9421</name>
</gene>
<sequence length="110" mass="12561">MDDDARAEWVLRILQFITAPIVIPALFLLRPYHMAVFTLFNRKKMFKKTTPLMTKRREEAPLAVRPLYPTNPTYPPTDPTFQTDPPQLLYPPATPSQLSKSAETDDSISA</sequence>